<dbReference type="GO" id="GO:0006310">
    <property type="term" value="P:DNA recombination"/>
    <property type="evidence" value="ECO:0007669"/>
    <property type="project" value="UniProtKB-KW"/>
</dbReference>
<dbReference type="SUPFAM" id="SSF56349">
    <property type="entry name" value="DNA breaking-rejoining enzymes"/>
    <property type="match status" value="1"/>
</dbReference>
<dbReference type="PANTHER" id="PTHR30349:SF94">
    <property type="entry name" value="INTEGRASE_RECOMBINASE HI_1414-RELATED"/>
    <property type="match status" value="1"/>
</dbReference>
<evidence type="ECO:0000313" key="4">
    <source>
        <dbReference type="Proteomes" id="UP000034954"/>
    </source>
</evidence>
<gene>
    <name evidence="3" type="primary">xerD_4</name>
    <name evidence="3" type="ORF">BROFUL_00909</name>
</gene>
<dbReference type="Gene3D" id="1.10.443.10">
    <property type="entry name" value="Intergrase catalytic core"/>
    <property type="match status" value="1"/>
</dbReference>
<dbReference type="GO" id="GO:0015074">
    <property type="term" value="P:DNA integration"/>
    <property type="evidence" value="ECO:0007669"/>
    <property type="project" value="InterPro"/>
</dbReference>
<name>A0A0M2UWX7_9BACT</name>
<dbReference type="AlphaFoldDB" id="A0A0M2UWX7"/>
<accession>A0A0M2UWX7</accession>
<dbReference type="EMBL" id="LAQJ01000110">
    <property type="protein sequence ID" value="KKO20352.1"/>
    <property type="molecule type" value="Genomic_DNA"/>
</dbReference>
<proteinExistence type="predicted"/>
<dbReference type="CDD" id="cd00796">
    <property type="entry name" value="INT_Rci_Hp1_C"/>
    <property type="match status" value="1"/>
</dbReference>
<dbReference type="PROSITE" id="PS51898">
    <property type="entry name" value="TYR_RECOMBINASE"/>
    <property type="match status" value="1"/>
</dbReference>
<feature type="domain" description="Tyr recombinase" evidence="2">
    <location>
        <begin position="58"/>
        <end position="229"/>
    </location>
</feature>
<dbReference type="InterPro" id="IPR011010">
    <property type="entry name" value="DNA_brk_join_enz"/>
</dbReference>
<evidence type="ECO:0000259" key="2">
    <source>
        <dbReference type="PROSITE" id="PS51898"/>
    </source>
</evidence>
<evidence type="ECO:0000313" key="3">
    <source>
        <dbReference type="EMBL" id="KKO20352.1"/>
    </source>
</evidence>
<sequence>KANINAGYLFVKVFMKRYTSINKELAMLSKAFNLAVKEWEWLKENPVSKVPKERENNERDRWLTDDEEKRLFNISHPWLWDIIIFDLHTGLRQDELLSLQWNRVNLLRRTIIIQETKSGKPRTIPLNQVAFDILTEKSKIRNIKNDLVFSSSVGNKIDRHNLRRAFNIAIEKAGLQNFHFHDLRHTFATRLAQKGIDIYKISKLLGHHDIRMTQRYSHHCPDSLRNGVQILEADYNLTTFRENGNVLNACNP</sequence>
<protein>
    <submittedName>
        <fullName evidence="3">Site-specific tyrosine recombinase</fullName>
    </submittedName>
</protein>
<dbReference type="PANTHER" id="PTHR30349">
    <property type="entry name" value="PHAGE INTEGRASE-RELATED"/>
    <property type="match status" value="1"/>
</dbReference>
<dbReference type="GO" id="GO:0003677">
    <property type="term" value="F:DNA binding"/>
    <property type="evidence" value="ECO:0007669"/>
    <property type="project" value="InterPro"/>
</dbReference>
<evidence type="ECO:0000256" key="1">
    <source>
        <dbReference type="ARBA" id="ARBA00023172"/>
    </source>
</evidence>
<comment type="caution">
    <text evidence="3">The sequence shown here is derived from an EMBL/GenBank/DDBJ whole genome shotgun (WGS) entry which is preliminary data.</text>
</comment>
<feature type="non-terminal residue" evidence="3">
    <location>
        <position position="1"/>
    </location>
</feature>
<keyword evidence="1" id="KW-0233">DNA recombination</keyword>
<dbReference type="InterPro" id="IPR013762">
    <property type="entry name" value="Integrase-like_cat_sf"/>
</dbReference>
<organism evidence="3 4">
    <name type="scientific">Candidatus Brocadia fulgida</name>
    <dbReference type="NCBI Taxonomy" id="380242"/>
    <lineage>
        <taxon>Bacteria</taxon>
        <taxon>Pseudomonadati</taxon>
        <taxon>Planctomycetota</taxon>
        <taxon>Candidatus Brocadiia</taxon>
        <taxon>Candidatus Brocadiales</taxon>
        <taxon>Candidatus Brocadiaceae</taxon>
        <taxon>Candidatus Brocadia</taxon>
    </lineage>
</organism>
<dbReference type="Proteomes" id="UP000034954">
    <property type="component" value="Unassembled WGS sequence"/>
</dbReference>
<dbReference type="InterPro" id="IPR050090">
    <property type="entry name" value="Tyrosine_recombinase_XerCD"/>
</dbReference>
<reference evidence="3 4" key="1">
    <citation type="journal article" date="2013" name="BMC Microbiol.">
        <title>Identification of the type II cytochrome c maturation pathway in anammox bacteria by comparative genomics.</title>
        <authorList>
            <person name="Ferousi C."/>
            <person name="Speth D.R."/>
            <person name="Reimann J."/>
            <person name="Op den Camp H.J."/>
            <person name="Allen J.W."/>
            <person name="Keltjens J.T."/>
            <person name="Jetten M.S."/>
        </authorList>
    </citation>
    <scope>NUCLEOTIDE SEQUENCE [LARGE SCALE GENOMIC DNA]</scope>
    <source>
        <strain evidence="3">RU1</strain>
    </source>
</reference>
<dbReference type="Pfam" id="PF00589">
    <property type="entry name" value="Phage_integrase"/>
    <property type="match status" value="1"/>
</dbReference>
<dbReference type="InterPro" id="IPR002104">
    <property type="entry name" value="Integrase_catalytic"/>
</dbReference>
<keyword evidence="4" id="KW-1185">Reference proteome</keyword>